<evidence type="ECO:0000259" key="15">
    <source>
        <dbReference type="PROSITE" id="PS51671"/>
    </source>
</evidence>
<dbReference type="InterPro" id="IPR045865">
    <property type="entry name" value="ACT-like_dom_sf"/>
</dbReference>
<feature type="domain" description="ACT" evidence="15">
    <location>
        <begin position="343"/>
        <end position="413"/>
    </location>
</feature>
<proteinExistence type="inferred from homology"/>
<comment type="function">
    <text evidence="1">Catalyzes the reversible oxidation of 3-phospho-D-glycerate to 3-phosphonooxypyruvate, the first step of the phosphorylated L-serine biosynthesis pathway. Also catalyzes the reversible oxidation of 2-hydroxyglutarate to 2-oxoglutarate.</text>
</comment>
<dbReference type="Proteomes" id="UP001499841">
    <property type="component" value="Unassembled WGS sequence"/>
</dbReference>
<protein>
    <recommendedName>
        <fullName evidence="6">D-3-phosphoglycerate dehydrogenase</fullName>
        <ecNumber evidence="4">1.1.1.399</ecNumber>
        <ecNumber evidence="5">1.1.1.95</ecNumber>
    </recommendedName>
    <alternativeName>
        <fullName evidence="11">2-oxoglutarate reductase</fullName>
    </alternativeName>
</protein>
<dbReference type="Gene3D" id="3.30.70.260">
    <property type="match status" value="1"/>
</dbReference>
<reference evidence="17" key="1">
    <citation type="journal article" date="2019" name="Int. J. Syst. Evol. Microbiol.">
        <title>The Global Catalogue of Microorganisms (GCM) 10K type strain sequencing project: providing services to taxonomists for standard genome sequencing and annotation.</title>
        <authorList>
            <consortium name="The Broad Institute Genomics Platform"/>
            <consortium name="The Broad Institute Genome Sequencing Center for Infectious Disease"/>
            <person name="Wu L."/>
            <person name="Ma J."/>
        </authorList>
    </citation>
    <scope>NUCLEOTIDE SEQUENCE [LARGE SCALE GENOMIC DNA]</scope>
    <source>
        <strain evidence="17">JCM 17459</strain>
    </source>
</reference>
<organism evidence="16 17">
    <name type="scientific">Georgenia daeguensis</name>
    <dbReference type="NCBI Taxonomy" id="908355"/>
    <lineage>
        <taxon>Bacteria</taxon>
        <taxon>Bacillati</taxon>
        <taxon>Actinomycetota</taxon>
        <taxon>Actinomycetes</taxon>
        <taxon>Micrococcales</taxon>
        <taxon>Bogoriellaceae</taxon>
        <taxon>Georgenia</taxon>
    </lineage>
</organism>
<evidence type="ECO:0000256" key="14">
    <source>
        <dbReference type="RuleBase" id="RU003719"/>
    </source>
</evidence>
<evidence type="ECO:0000256" key="10">
    <source>
        <dbReference type="ARBA" id="ARBA00023299"/>
    </source>
</evidence>
<evidence type="ECO:0000256" key="7">
    <source>
        <dbReference type="ARBA" id="ARBA00022605"/>
    </source>
</evidence>
<dbReference type="Pfam" id="PF00389">
    <property type="entry name" value="2-Hacid_dh"/>
    <property type="match status" value="1"/>
</dbReference>
<evidence type="ECO:0000256" key="3">
    <source>
        <dbReference type="ARBA" id="ARBA00005854"/>
    </source>
</evidence>
<dbReference type="SUPFAM" id="SSF52283">
    <property type="entry name" value="Formate/glycerate dehydrogenase catalytic domain-like"/>
    <property type="match status" value="1"/>
</dbReference>
<dbReference type="InterPro" id="IPR036291">
    <property type="entry name" value="NAD(P)-bd_dom_sf"/>
</dbReference>
<keyword evidence="17" id="KW-1185">Reference proteome</keyword>
<dbReference type="Gene3D" id="3.40.50.720">
    <property type="entry name" value="NAD(P)-binding Rossmann-like Domain"/>
    <property type="match status" value="2"/>
</dbReference>
<keyword evidence="10" id="KW-0718">Serine biosynthesis</keyword>
<comment type="similarity">
    <text evidence="3 14">Belongs to the D-isomer specific 2-hydroxyacid dehydrogenase family.</text>
</comment>
<evidence type="ECO:0000256" key="12">
    <source>
        <dbReference type="ARBA" id="ARBA00048126"/>
    </source>
</evidence>
<evidence type="ECO:0000256" key="11">
    <source>
        <dbReference type="ARBA" id="ARBA00030455"/>
    </source>
</evidence>
<keyword evidence="9" id="KW-0520">NAD</keyword>
<dbReference type="EC" id="1.1.1.399" evidence="4"/>
<keyword evidence="7" id="KW-0028">Amino-acid biosynthesis</keyword>
<dbReference type="PROSITE" id="PS00065">
    <property type="entry name" value="D_2_HYDROXYACID_DH_1"/>
    <property type="match status" value="1"/>
</dbReference>
<dbReference type="NCBIfam" id="NF008759">
    <property type="entry name" value="PRK11790.1"/>
    <property type="match status" value="1"/>
</dbReference>
<evidence type="ECO:0000256" key="5">
    <source>
        <dbReference type="ARBA" id="ARBA00013143"/>
    </source>
</evidence>
<comment type="caution">
    <text evidence="16">The sequence shown here is derived from an EMBL/GenBank/DDBJ whole genome shotgun (WGS) entry which is preliminary data.</text>
</comment>
<dbReference type="InterPro" id="IPR006140">
    <property type="entry name" value="D-isomer_DH_NAD-bd"/>
</dbReference>
<evidence type="ECO:0000256" key="6">
    <source>
        <dbReference type="ARBA" id="ARBA00021582"/>
    </source>
</evidence>
<sequence length="424" mass="45436">MLRIPRQADHGSVARALLLENPHPDADPILADAGFEVVRHAGAMEEDELIEALEGVDLLGIRSTTHVTERVLAAHPGLTAIGAFCIGTNQIDLRAAARRGIAVFNAPFSNTRSVVELAVAEIIALTRRLTVRDKALHGGVWDKTASGSHEVRGRTLGIVGYGNIGTQLSVVAEALGMRVVFFDTAEKLALGNAHRMGSLAEVLAVSDVVTLHVDGRAGNAGMFGREQFEQMKHGASFLNLSRGFLVDYSVLREKILDGSISGAAVDVFPSEPRKNGDPFDSELRGLPNVILTPHVGGSTQEAQENIGHFVANKLSKYVRAGSTDLSVNLPRLTLQPSDAARYRVAFVHRNTPGVLALVNQTFAEHGANIEGQILGTLGEIGYVVTDIGSELPREAIEAVREMEDTLRLRVMVRPGYEDADGGEA</sequence>
<evidence type="ECO:0000256" key="4">
    <source>
        <dbReference type="ARBA" id="ARBA00013001"/>
    </source>
</evidence>
<evidence type="ECO:0000256" key="8">
    <source>
        <dbReference type="ARBA" id="ARBA00023002"/>
    </source>
</evidence>
<dbReference type="Pfam" id="PF02826">
    <property type="entry name" value="2-Hacid_dh_C"/>
    <property type="match status" value="1"/>
</dbReference>
<evidence type="ECO:0000313" key="17">
    <source>
        <dbReference type="Proteomes" id="UP001499841"/>
    </source>
</evidence>
<dbReference type="EC" id="1.1.1.95" evidence="5"/>
<dbReference type="InterPro" id="IPR006139">
    <property type="entry name" value="D-isomer_2_OHA_DH_cat_dom"/>
</dbReference>
<gene>
    <name evidence="16" type="primary">serA</name>
    <name evidence="16" type="ORF">GCM10022262_11480</name>
</gene>
<dbReference type="SUPFAM" id="SSF51735">
    <property type="entry name" value="NAD(P)-binding Rossmann-fold domains"/>
    <property type="match status" value="1"/>
</dbReference>
<dbReference type="PANTHER" id="PTHR42789:SF1">
    <property type="entry name" value="D-ISOMER SPECIFIC 2-HYDROXYACID DEHYDROGENASE FAMILY PROTEIN (AFU_ORTHOLOGUE AFUA_6G10090)"/>
    <property type="match status" value="1"/>
</dbReference>
<evidence type="ECO:0000256" key="2">
    <source>
        <dbReference type="ARBA" id="ARBA00005216"/>
    </source>
</evidence>
<keyword evidence="8 14" id="KW-0560">Oxidoreductase</keyword>
<dbReference type="InterPro" id="IPR054480">
    <property type="entry name" value="AHAS_small-like_ACT"/>
</dbReference>
<dbReference type="PROSITE" id="PS51671">
    <property type="entry name" value="ACT"/>
    <property type="match status" value="1"/>
</dbReference>
<evidence type="ECO:0000256" key="13">
    <source>
        <dbReference type="ARBA" id="ARBA00048731"/>
    </source>
</evidence>
<comment type="pathway">
    <text evidence="2">Amino-acid biosynthesis; L-serine biosynthesis; L-serine from 3-phospho-D-glycerate: step 1/3.</text>
</comment>
<dbReference type="CDD" id="cd12176">
    <property type="entry name" value="PGDH_3"/>
    <property type="match status" value="1"/>
</dbReference>
<comment type="catalytic activity">
    <reaction evidence="12">
        <text>(R)-2-hydroxyglutarate + NAD(+) = 2-oxoglutarate + NADH + H(+)</text>
        <dbReference type="Rhea" id="RHEA:49612"/>
        <dbReference type="ChEBI" id="CHEBI:15378"/>
        <dbReference type="ChEBI" id="CHEBI:15801"/>
        <dbReference type="ChEBI" id="CHEBI:16810"/>
        <dbReference type="ChEBI" id="CHEBI:57540"/>
        <dbReference type="ChEBI" id="CHEBI:57945"/>
        <dbReference type="EC" id="1.1.1.399"/>
    </reaction>
</comment>
<dbReference type="InterPro" id="IPR029752">
    <property type="entry name" value="D-isomer_DH_CS1"/>
</dbReference>
<evidence type="ECO:0000256" key="1">
    <source>
        <dbReference type="ARBA" id="ARBA00003800"/>
    </source>
</evidence>
<accession>A0ABP8ES06</accession>
<dbReference type="SUPFAM" id="SSF55021">
    <property type="entry name" value="ACT-like"/>
    <property type="match status" value="1"/>
</dbReference>
<dbReference type="InterPro" id="IPR002912">
    <property type="entry name" value="ACT_dom"/>
</dbReference>
<dbReference type="InterPro" id="IPR050857">
    <property type="entry name" value="D-2-hydroxyacid_DH"/>
</dbReference>
<dbReference type="PANTHER" id="PTHR42789">
    <property type="entry name" value="D-ISOMER SPECIFIC 2-HYDROXYACID DEHYDROGENASE FAMILY PROTEIN (AFU_ORTHOLOGUE AFUA_6G10090)"/>
    <property type="match status" value="1"/>
</dbReference>
<evidence type="ECO:0000256" key="9">
    <source>
        <dbReference type="ARBA" id="ARBA00023027"/>
    </source>
</evidence>
<dbReference type="EMBL" id="BAABBA010000004">
    <property type="protein sequence ID" value="GAA4286789.1"/>
    <property type="molecule type" value="Genomic_DNA"/>
</dbReference>
<dbReference type="CDD" id="cd04901">
    <property type="entry name" value="ACT_3PGDH"/>
    <property type="match status" value="1"/>
</dbReference>
<evidence type="ECO:0000313" key="16">
    <source>
        <dbReference type="EMBL" id="GAA4286789.1"/>
    </source>
</evidence>
<comment type="catalytic activity">
    <reaction evidence="13">
        <text>(2R)-3-phosphoglycerate + NAD(+) = 3-phosphooxypyruvate + NADH + H(+)</text>
        <dbReference type="Rhea" id="RHEA:12641"/>
        <dbReference type="ChEBI" id="CHEBI:15378"/>
        <dbReference type="ChEBI" id="CHEBI:18110"/>
        <dbReference type="ChEBI" id="CHEBI:57540"/>
        <dbReference type="ChEBI" id="CHEBI:57945"/>
        <dbReference type="ChEBI" id="CHEBI:58272"/>
        <dbReference type="EC" id="1.1.1.95"/>
    </reaction>
</comment>
<name>A0ABP8ES06_9MICO</name>
<dbReference type="Pfam" id="PF22629">
    <property type="entry name" value="ACT_AHAS_ss"/>
    <property type="match status" value="1"/>
</dbReference>